<dbReference type="NCBIfam" id="TIGR01098">
    <property type="entry name" value="3A0109s03R"/>
    <property type="match status" value="1"/>
</dbReference>
<dbReference type="STRING" id="1620.IV67_GL000102"/>
<proteinExistence type="inferred from homology"/>
<feature type="signal peptide" evidence="3">
    <location>
        <begin position="1"/>
        <end position="19"/>
    </location>
</feature>
<keyword evidence="2 3" id="KW-0732">Signal</keyword>
<evidence type="ECO:0000313" key="5">
    <source>
        <dbReference type="EMBL" id="KRN78086.1"/>
    </source>
</evidence>
<dbReference type="InterPro" id="IPR005770">
    <property type="entry name" value="PhnD"/>
</dbReference>
<dbReference type="Gene3D" id="3.40.190.10">
    <property type="entry name" value="Periplasmic binding protein-like II"/>
    <property type="match status" value="2"/>
</dbReference>
<dbReference type="PANTHER" id="PTHR35841">
    <property type="entry name" value="PHOSPHONATES-BINDING PERIPLASMIC PROTEIN"/>
    <property type="match status" value="1"/>
</dbReference>
<dbReference type="GO" id="GO:0043190">
    <property type="term" value="C:ATP-binding cassette (ABC) transporter complex"/>
    <property type="evidence" value="ECO:0007669"/>
    <property type="project" value="InterPro"/>
</dbReference>
<comment type="similarity">
    <text evidence="1">Belongs to the phosphate/phosphite/phosphonate binding protein family.</text>
</comment>
<dbReference type="SMART" id="SM00062">
    <property type="entry name" value="PBPb"/>
    <property type="match status" value="1"/>
</dbReference>
<dbReference type="SUPFAM" id="SSF53850">
    <property type="entry name" value="Periplasmic binding protein-like II"/>
    <property type="match status" value="1"/>
</dbReference>
<dbReference type="OrthoDB" id="9776786at2"/>
<comment type="caution">
    <text evidence="5">The sequence shown here is derived from an EMBL/GenBank/DDBJ whole genome shotgun (WGS) entry which is preliminary data.</text>
</comment>
<evidence type="ECO:0000313" key="6">
    <source>
        <dbReference type="Proteomes" id="UP000051673"/>
    </source>
</evidence>
<keyword evidence="6" id="KW-1185">Reference proteome</keyword>
<evidence type="ECO:0000256" key="1">
    <source>
        <dbReference type="ARBA" id="ARBA00007162"/>
    </source>
</evidence>
<protein>
    <submittedName>
        <fullName evidence="5">Abc superfamily atp binding cassette transporter, binding protein</fullName>
    </submittedName>
</protein>
<evidence type="ECO:0000259" key="4">
    <source>
        <dbReference type="SMART" id="SM00062"/>
    </source>
</evidence>
<dbReference type="EMBL" id="JQCD01000004">
    <property type="protein sequence ID" value="KRN78086.1"/>
    <property type="molecule type" value="Genomic_DNA"/>
</dbReference>
<dbReference type="Proteomes" id="UP000051673">
    <property type="component" value="Unassembled WGS sequence"/>
</dbReference>
<dbReference type="GO" id="GO:0055085">
    <property type="term" value="P:transmembrane transport"/>
    <property type="evidence" value="ECO:0007669"/>
    <property type="project" value="InterPro"/>
</dbReference>
<evidence type="ECO:0000256" key="2">
    <source>
        <dbReference type="ARBA" id="ARBA00022729"/>
    </source>
</evidence>
<feature type="chain" id="PRO_5038442223" evidence="3">
    <location>
        <begin position="20"/>
        <end position="311"/>
    </location>
</feature>
<organism evidence="5 6">
    <name type="scientific">Weissella minor</name>
    <dbReference type="NCBI Taxonomy" id="1620"/>
    <lineage>
        <taxon>Bacteria</taxon>
        <taxon>Bacillati</taxon>
        <taxon>Bacillota</taxon>
        <taxon>Bacilli</taxon>
        <taxon>Lactobacillales</taxon>
        <taxon>Lactobacillaceae</taxon>
        <taxon>Weissella</taxon>
    </lineage>
</organism>
<gene>
    <name evidence="5" type="ORF">IV67_GL000102</name>
</gene>
<dbReference type="PANTHER" id="PTHR35841:SF1">
    <property type="entry name" value="PHOSPHONATES-BINDING PERIPLASMIC PROTEIN"/>
    <property type="match status" value="1"/>
</dbReference>
<name>A0A0R2JQB4_9LACO</name>
<dbReference type="RefSeq" id="WP_057785974.1">
    <property type="nucleotide sequence ID" value="NZ_JQCD01000004.1"/>
</dbReference>
<sequence>MLKKMLLGTAMTLAATATAGVVTSTSADAASKVDMKEVNVQFVPSSQADKMEAKTKPLEKLLSKELGGVPVHVSVSTDYNTVVEAMGSKKVDLGFLPPDPYVHANDKYGVKPLLQSERYDINDKKGDGSSTDKLVDSYRAMVVVKDDSKIKDVKDLKGKSIAVQGTTSDAGYIFPIVDLKKDGVNVIKDSKLVTVKGHDQGVMSVLNGDTDAAFIFNDARNLVKKDNKDVFKKTRALTYTEEIPNDTISVRKGVSKHDQEALKKALKTVANDDKEGKKIMHDVYTWEGVTDTKDSNFDKVRDYQKKLEDIK</sequence>
<accession>A0A0R2JQB4</accession>
<reference evidence="5 6" key="1">
    <citation type="journal article" date="2015" name="Genome Announc.">
        <title>Expanding the biotechnology potential of lactobacilli through comparative genomics of 213 strains and associated genera.</title>
        <authorList>
            <person name="Sun Z."/>
            <person name="Harris H.M."/>
            <person name="McCann A."/>
            <person name="Guo C."/>
            <person name="Argimon S."/>
            <person name="Zhang W."/>
            <person name="Yang X."/>
            <person name="Jeffery I.B."/>
            <person name="Cooney J.C."/>
            <person name="Kagawa T.F."/>
            <person name="Liu W."/>
            <person name="Song Y."/>
            <person name="Salvetti E."/>
            <person name="Wrobel A."/>
            <person name="Rasinkangas P."/>
            <person name="Parkhill J."/>
            <person name="Rea M.C."/>
            <person name="O'Sullivan O."/>
            <person name="Ritari J."/>
            <person name="Douillard F.P."/>
            <person name="Paul Ross R."/>
            <person name="Yang R."/>
            <person name="Briner A.E."/>
            <person name="Felis G.E."/>
            <person name="de Vos W.M."/>
            <person name="Barrangou R."/>
            <person name="Klaenhammer T.R."/>
            <person name="Caufield P.W."/>
            <person name="Cui Y."/>
            <person name="Zhang H."/>
            <person name="O'Toole P.W."/>
        </authorList>
    </citation>
    <scope>NUCLEOTIDE SEQUENCE [LARGE SCALE GENOMIC DNA]</scope>
    <source>
        <strain evidence="5 6">DSM 20014</strain>
    </source>
</reference>
<evidence type="ECO:0000256" key="3">
    <source>
        <dbReference type="SAM" id="SignalP"/>
    </source>
</evidence>
<dbReference type="Pfam" id="PF12974">
    <property type="entry name" value="Phosphonate-bd"/>
    <property type="match status" value="1"/>
</dbReference>
<feature type="domain" description="Solute-binding protein family 3/N-terminal" evidence="4">
    <location>
        <begin position="37"/>
        <end position="279"/>
    </location>
</feature>
<dbReference type="PATRIC" id="fig|1620.3.peg.107"/>
<dbReference type="InterPro" id="IPR001638">
    <property type="entry name" value="Solute-binding_3/MltF_N"/>
</dbReference>
<dbReference type="CDD" id="cd01071">
    <property type="entry name" value="PBP2_PhnD_like"/>
    <property type="match status" value="1"/>
</dbReference>
<dbReference type="AlphaFoldDB" id="A0A0R2JQB4"/>